<name>A0ABU1MME3_9SPHN</name>
<dbReference type="RefSeq" id="WP_062785810.1">
    <property type="nucleotide sequence ID" value="NZ_CP140000.1"/>
</dbReference>
<keyword evidence="1" id="KW-0472">Membrane</keyword>
<dbReference type="PANTHER" id="PTHR37461">
    <property type="entry name" value="ANTI-SIGMA-K FACTOR RSKA"/>
    <property type="match status" value="1"/>
</dbReference>
<protein>
    <submittedName>
        <fullName evidence="3">Anti-sigma-K factor RskA</fullName>
    </submittedName>
</protein>
<dbReference type="PANTHER" id="PTHR37461:SF1">
    <property type="entry name" value="ANTI-SIGMA-K FACTOR RSKA"/>
    <property type="match status" value="1"/>
</dbReference>
<evidence type="ECO:0000313" key="3">
    <source>
        <dbReference type="EMBL" id="MDR6511318.1"/>
    </source>
</evidence>
<keyword evidence="4" id="KW-1185">Reference proteome</keyword>
<accession>A0ABU1MME3</accession>
<dbReference type="InterPro" id="IPR018764">
    <property type="entry name" value="RskA_C"/>
</dbReference>
<sequence>MPRTDPVLSEEDVVLAGELALGVLEGDALAAARRRLIAEPAFAREVELWRDHFAAVSVRGPAVEPPAALAGRVQQAVRAQGGGTLASMSQRAVARWRAAAIGFGALGLGAAAALALVLLRPATVDNTTGDRVLVAALDVPAAHATLLARIKPGRLHVTGALPIPDQHDAQAWVIDASGTPRSLGVLQRTGGQALETVPQRALAPGQTLAISIEPMGGAPGPLPTGPVVATGTIETI</sequence>
<feature type="domain" description="Anti-sigma K factor RskA C-terminal" evidence="2">
    <location>
        <begin position="108"/>
        <end position="227"/>
    </location>
</feature>
<organism evidence="3 4">
    <name type="scientific">Novosphingobium capsulatum</name>
    <dbReference type="NCBI Taxonomy" id="13688"/>
    <lineage>
        <taxon>Bacteria</taxon>
        <taxon>Pseudomonadati</taxon>
        <taxon>Pseudomonadota</taxon>
        <taxon>Alphaproteobacteria</taxon>
        <taxon>Sphingomonadales</taxon>
        <taxon>Sphingomonadaceae</taxon>
        <taxon>Novosphingobium</taxon>
    </lineage>
</organism>
<keyword evidence="1" id="KW-1133">Transmembrane helix</keyword>
<evidence type="ECO:0000256" key="1">
    <source>
        <dbReference type="SAM" id="Phobius"/>
    </source>
</evidence>
<reference evidence="3 4" key="1">
    <citation type="submission" date="2023-07" db="EMBL/GenBank/DDBJ databases">
        <title>Sorghum-associated microbial communities from plants grown in Nebraska, USA.</title>
        <authorList>
            <person name="Schachtman D."/>
        </authorList>
    </citation>
    <scope>NUCLEOTIDE SEQUENCE [LARGE SCALE GENOMIC DNA]</scope>
    <source>
        <strain evidence="3 4">DS1027</strain>
    </source>
</reference>
<dbReference type="Pfam" id="PF10099">
    <property type="entry name" value="RskA_C"/>
    <property type="match status" value="1"/>
</dbReference>
<dbReference type="EMBL" id="JAVDRD010000005">
    <property type="protein sequence ID" value="MDR6511318.1"/>
    <property type="molecule type" value="Genomic_DNA"/>
</dbReference>
<evidence type="ECO:0000259" key="2">
    <source>
        <dbReference type="Pfam" id="PF10099"/>
    </source>
</evidence>
<gene>
    <name evidence="3" type="ORF">J2792_002190</name>
</gene>
<proteinExistence type="predicted"/>
<dbReference type="Proteomes" id="UP001184150">
    <property type="component" value="Unassembled WGS sequence"/>
</dbReference>
<feature type="transmembrane region" description="Helical" evidence="1">
    <location>
        <begin position="98"/>
        <end position="119"/>
    </location>
</feature>
<comment type="caution">
    <text evidence="3">The sequence shown here is derived from an EMBL/GenBank/DDBJ whole genome shotgun (WGS) entry which is preliminary data.</text>
</comment>
<dbReference type="InterPro" id="IPR051474">
    <property type="entry name" value="Anti-sigma-K/W_factor"/>
</dbReference>
<keyword evidence="1" id="KW-0812">Transmembrane</keyword>
<evidence type="ECO:0000313" key="4">
    <source>
        <dbReference type="Proteomes" id="UP001184150"/>
    </source>
</evidence>